<organism evidence="4 6">
    <name type="scientific">Marinobacter salarius</name>
    <dbReference type="NCBI Taxonomy" id="1420917"/>
    <lineage>
        <taxon>Bacteria</taxon>
        <taxon>Pseudomonadati</taxon>
        <taxon>Pseudomonadota</taxon>
        <taxon>Gammaproteobacteria</taxon>
        <taxon>Pseudomonadales</taxon>
        <taxon>Marinobacteraceae</taxon>
        <taxon>Marinobacter</taxon>
    </lineage>
</organism>
<gene>
    <name evidence="4" type="primary">pchR</name>
    <name evidence="4" type="ORF">MARSALSMR5_00247</name>
    <name evidence="5" type="ORF">SAMN04487868_12819</name>
</gene>
<keyword evidence="1" id="KW-0805">Transcription regulation</keyword>
<dbReference type="EMBL" id="CP020931">
    <property type="protein sequence ID" value="ARM82349.1"/>
    <property type="molecule type" value="Genomic_DNA"/>
</dbReference>
<accession>A0A1I4N0Q7</accession>
<dbReference type="PANTHER" id="PTHR47893:SF1">
    <property type="entry name" value="REGULATORY PROTEIN PCHR"/>
    <property type="match status" value="1"/>
</dbReference>
<reference evidence="5 7" key="1">
    <citation type="submission" date="2016-10" db="EMBL/GenBank/DDBJ databases">
        <authorList>
            <person name="Varghese N."/>
            <person name="Submissions S."/>
        </authorList>
    </citation>
    <scope>NUCLEOTIDE SEQUENCE [LARGE SCALE GENOMIC DNA]</scope>
    <source>
        <strain evidence="5 7">DSM 26291</strain>
    </source>
</reference>
<dbReference type="PROSITE" id="PS01124">
    <property type="entry name" value="HTH_ARAC_FAMILY_2"/>
    <property type="match status" value="1"/>
</dbReference>
<evidence type="ECO:0000313" key="6">
    <source>
        <dbReference type="Proteomes" id="UP000193100"/>
    </source>
</evidence>
<evidence type="ECO:0000313" key="5">
    <source>
        <dbReference type="EMBL" id="SFM09162.1"/>
    </source>
</evidence>
<dbReference type="AlphaFoldDB" id="A0A1W6K4T0"/>
<dbReference type="GO" id="GO:0003700">
    <property type="term" value="F:DNA-binding transcription factor activity"/>
    <property type="evidence" value="ECO:0007669"/>
    <property type="project" value="InterPro"/>
</dbReference>
<evidence type="ECO:0000313" key="4">
    <source>
        <dbReference type="EMBL" id="ARM82349.1"/>
    </source>
</evidence>
<reference evidence="4 6" key="2">
    <citation type="submission" date="2017-04" db="EMBL/GenBank/DDBJ databases">
        <title>Genome Sequence of Marinobacter salarius strain SMR5 Isolated from a culture of the Diatom Skeletonema marinoi.</title>
        <authorList>
            <person name="Topel M."/>
            <person name="Pinder M.I.M."/>
            <person name="Johansson O.N."/>
            <person name="Kourtchenko O."/>
            <person name="Godhe A."/>
            <person name="Clarke A.K."/>
        </authorList>
    </citation>
    <scope>NUCLEOTIDE SEQUENCE [LARGE SCALE GENOMIC DNA]</scope>
    <source>
        <strain evidence="4 6">SMR5</strain>
    </source>
</reference>
<proteinExistence type="predicted"/>
<dbReference type="PANTHER" id="PTHR47893">
    <property type="entry name" value="REGULATORY PROTEIN PCHR"/>
    <property type="match status" value="1"/>
</dbReference>
<dbReference type="SMART" id="SM00342">
    <property type="entry name" value="HTH_ARAC"/>
    <property type="match status" value="1"/>
</dbReference>
<dbReference type="InterPro" id="IPR018060">
    <property type="entry name" value="HTH_AraC"/>
</dbReference>
<dbReference type="RefSeq" id="WP_041332870.1">
    <property type="nucleotide sequence ID" value="NZ_CP020931.1"/>
</dbReference>
<keyword evidence="5" id="KW-0238">DNA-binding</keyword>
<evidence type="ECO:0000256" key="2">
    <source>
        <dbReference type="ARBA" id="ARBA00023163"/>
    </source>
</evidence>
<dbReference type="GO" id="GO:0043565">
    <property type="term" value="F:sequence-specific DNA binding"/>
    <property type="evidence" value="ECO:0007669"/>
    <property type="project" value="InterPro"/>
</dbReference>
<dbReference type="GeneID" id="77254255"/>
<dbReference type="Proteomes" id="UP000199211">
    <property type="component" value="Unassembled WGS sequence"/>
</dbReference>
<feature type="domain" description="HTH araC/xylS-type" evidence="3">
    <location>
        <begin position="225"/>
        <end position="320"/>
    </location>
</feature>
<keyword evidence="2" id="KW-0804">Transcription</keyword>
<name>A0A1W6K4T0_9GAMM</name>
<dbReference type="SUPFAM" id="SSF46689">
    <property type="entry name" value="Homeodomain-like"/>
    <property type="match status" value="2"/>
</dbReference>
<keyword evidence="7" id="KW-1185">Reference proteome</keyword>
<dbReference type="InterPro" id="IPR053142">
    <property type="entry name" value="PchR_regulatory_protein"/>
</dbReference>
<accession>A0A1W6K4T0</accession>
<dbReference type="Pfam" id="PF12833">
    <property type="entry name" value="HTH_18"/>
    <property type="match status" value="1"/>
</dbReference>
<dbReference type="Gene3D" id="1.10.10.60">
    <property type="entry name" value="Homeodomain-like"/>
    <property type="match status" value="1"/>
</dbReference>
<evidence type="ECO:0000259" key="3">
    <source>
        <dbReference type="PROSITE" id="PS01124"/>
    </source>
</evidence>
<dbReference type="EMBL" id="FOTV01000028">
    <property type="protein sequence ID" value="SFM09162.1"/>
    <property type="molecule type" value="Genomic_DNA"/>
</dbReference>
<evidence type="ECO:0000256" key="1">
    <source>
        <dbReference type="ARBA" id="ARBA00023015"/>
    </source>
</evidence>
<dbReference type="Proteomes" id="UP000193100">
    <property type="component" value="Chromosome"/>
</dbReference>
<evidence type="ECO:0000313" key="7">
    <source>
        <dbReference type="Proteomes" id="UP000199211"/>
    </source>
</evidence>
<sequence>MLGDRAELTSFGRQEFLAFGREYGISYRFPGVDGHDAPDDDSTIARGWIDETPLPSGFRFTHSDLTISHSYESVSLGHAPLLMVIVLEGRIRLSVGAVERELGSGMAASLQLRPEYALAAYQPAGQRLKTIVLAFDPGGPLPAQTEQGSLRALLRGVQDPVVLWDVPPGLMTALEQPLGVGLPELQKTLVLEGLALQLVGYGLPEPVPAIERKSRASTQEHQRLEAIRQLMEFAPTDNYSLTDLASRAAMSPSSLRSKFRATYGLSVFGYLRKCRLNLAWHYLEQGYSVQQAAHRSGYRHATNFATAFRRQFGVSPKTVV</sequence>
<protein>
    <submittedName>
        <fullName evidence="5">AraC-type DNA-binding protein</fullName>
    </submittedName>
    <submittedName>
        <fullName evidence="4">Regulatory protein PchR</fullName>
    </submittedName>
</protein>
<dbReference type="InterPro" id="IPR009057">
    <property type="entry name" value="Homeodomain-like_sf"/>
</dbReference>